<dbReference type="Gene3D" id="3.40.190.10">
    <property type="entry name" value="Periplasmic binding protein-like II"/>
    <property type="match status" value="2"/>
</dbReference>
<evidence type="ECO:0000259" key="9">
    <source>
        <dbReference type="Pfam" id="PF03900"/>
    </source>
</evidence>
<evidence type="ECO:0000256" key="3">
    <source>
        <dbReference type="ARBA" id="ARBA00011245"/>
    </source>
</evidence>
<feature type="modified residue" description="S-(dipyrrolylmethanemethyl)cysteine" evidence="7">
    <location>
        <position position="286"/>
    </location>
</feature>
<evidence type="ECO:0000256" key="5">
    <source>
        <dbReference type="ARBA" id="ARBA00023244"/>
    </source>
</evidence>
<evidence type="ECO:0000313" key="10">
    <source>
        <dbReference type="EMBL" id="GES13696.1"/>
    </source>
</evidence>
<dbReference type="Pfam" id="PF03900">
    <property type="entry name" value="Porphobil_deamC"/>
    <property type="match status" value="1"/>
</dbReference>
<comment type="miscellaneous">
    <text evidence="7">The porphobilinogen subunits are added to the dipyrromethane group.</text>
</comment>
<dbReference type="AlphaFoldDB" id="A0A5M3WZ51"/>
<dbReference type="PRINTS" id="PR00151">
    <property type="entry name" value="PORPHBDMNASE"/>
</dbReference>
<keyword evidence="4 7" id="KW-0808">Transferase</keyword>
<dbReference type="Proteomes" id="UP000331127">
    <property type="component" value="Unassembled WGS sequence"/>
</dbReference>
<dbReference type="SUPFAM" id="SSF53850">
    <property type="entry name" value="Periplasmic binding protein-like II"/>
    <property type="match status" value="1"/>
</dbReference>
<dbReference type="EC" id="2.5.1.61" evidence="7"/>
<proteinExistence type="inferred from homology"/>
<feature type="domain" description="Porphobilinogen deaminase C-terminal" evidence="9">
    <location>
        <begin position="272"/>
        <end position="337"/>
    </location>
</feature>
<dbReference type="InterPro" id="IPR022419">
    <property type="entry name" value="Porphobilin_deaminase_cofac_BS"/>
</dbReference>
<sequence length="353" mass="38201">MKAVAGRVNRAMLSVVGQGAGSELDHDQASLMRRFVAQGLEGRALRLGTRTSPMAMAQARDVADRIFAICPDLDVQVIGIETSGDRWQGDLAELGGKGAFMKEIDRALVMGVVDAAVHCLKDVPGDIPPPPGTCFAAYLEREDVHDAVVWRNGSPFRSLDELPPGTSIGTSSVRRKAQLLRHRPDLHVDRIRGNVNSRLARLDAEHQFEALVLAAAGLRRIGMDDRIGEVLPLDVMCPAVGAGVIGLQCRESDASVVELLRLLDHAETRVHVRAERAMLHALQGHCNSPIAGHCHTTPDGQLSLIGMVFTREGGQFAYAHEWDTPNRAEELGAYVASVLGRKGARDIIRGIPH</sequence>
<dbReference type="Pfam" id="PF01379">
    <property type="entry name" value="Porphobil_deam"/>
    <property type="match status" value="1"/>
</dbReference>
<evidence type="ECO:0000256" key="7">
    <source>
        <dbReference type="HAMAP-Rule" id="MF_00260"/>
    </source>
</evidence>
<evidence type="ECO:0000256" key="6">
    <source>
        <dbReference type="ARBA" id="ARBA00048169"/>
    </source>
</evidence>
<dbReference type="InterPro" id="IPR022418">
    <property type="entry name" value="Porphobilinogen_deaminase_C"/>
</dbReference>
<dbReference type="PANTHER" id="PTHR11557">
    <property type="entry name" value="PORPHOBILINOGEN DEAMINASE"/>
    <property type="match status" value="1"/>
</dbReference>
<comment type="subunit">
    <text evidence="3 7">Monomer.</text>
</comment>
<organism evidence="10 11">
    <name type="scientific">Acrocarpospora macrocephala</name>
    <dbReference type="NCBI Taxonomy" id="150177"/>
    <lineage>
        <taxon>Bacteria</taxon>
        <taxon>Bacillati</taxon>
        <taxon>Actinomycetota</taxon>
        <taxon>Actinomycetes</taxon>
        <taxon>Streptosporangiales</taxon>
        <taxon>Streptosporangiaceae</taxon>
        <taxon>Acrocarpospora</taxon>
    </lineage>
</organism>
<gene>
    <name evidence="10" type="primary">hemC2</name>
    <name evidence="7" type="synonym">hemC</name>
    <name evidence="10" type="ORF">Amac_072930</name>
</gene>
<dbReference type="InterPro" id="IPR022417">
    <property type="entry name" value="Porphobilin_deaminase_N"/>
</dbReference>
<dbReference type="Gene3D" id="3.30.160.40">
    <property type="entry name" value="Porphobilinogen deaminase, C-terminal domain"/>
    <property type="match status" value="1"/>
</dbReference>
<dbReference type="GO" id="GO:0006782">
    <property type="term" value="P:protoporphyrinogen IX biosynthetic process"/>
    <property type="evidence" value="ECO:0007669"/>
    <property type="project" value="UniProtKB-UniRule"/>
</dbReference>
<feature type="domain" description="Porphobilinogen deaminase N-terminal" evidence="8">
    <location>
        <begin position="45"/>
        <end position="256"/>
    </location>
</feature>
<dbReference type="PANTHER" id="PTHR11557:SF0">
    <property type="entry name" value="PORPHOBILINOGEN DEAMINASE"/>
    <property type="match status" value="1"/>
</dbReference>
<comment type="function">
    <text evidence="1 7">Tetrapolymerization of the monopyrrole PBG into the hydroxymethylbilane pre-uroporphyrinogen in several discrete steps.</text>
</comment>
<dbReference type="SUPFAM" id="SSF54782">
    <property type="entry name" value="Porphobilinogen deaminase (hydroxymethylbilane synthase), C-terminal domain"/>
    <property type="match status" value="1"/>
</dbReference>
<dbReference type="GO" id="GO:0004418">
    <property type="term" value="F:hydroxymethylbilane synthase activity"/>
    <property type="evidence" value="ECO:0007669"/>
    <property type="project" value="UniProtKB-UniRule"/>
</dbReference>
<name>A0A5M3WZ51_9ACTN</name>
<accession>A0A5M3WZ51</accession>
<dbReference type="InterPro" id="IPR000860">
    <property type="entry name" value="HemC"/>
</dbReference>
<evidence type="ECO:0000256" key="2">
    <source>
        <dbReference type="ARBA" id="ARBA00005638"/>
    </source>
</evidence>
<reference evidence="10 11" key="1">
    <citation type="submission" date="2019-10" db="EMBL/GenBank/DDBJ databases">
        <title>Whole genome shotgun sequence of Acrocarpospora macrocephala NBRC 16266.</title>
        <authorList>
            <person name="Ichikawa N."/>
            <person name="Kimura A."/>
            <person name="Kitahashi Y."/>
            <person name="Komaki H."/>
            <person name="Oguchi A."/>
        </authorList>
    </citation>
    <scope>NUCLEOTIDE SEQUENCE [LARGE SCALE GENOMIC DNA]</scope>
    <source>
        <strain evidence="10 11">NBRC 16266</strain>
    </source>
</reference>
<evidence type="ECO:0000256" key="1">
    <source>
        <dbReference type="ARBA" id="ARBA00002869"/>
    </source>
</evidence>
<dbReference type="InterPro" id="IPR036803">
    <property type="entry name" value="Porphobilinogen_deaminase_C_sf"/>
</dbReference>
<comment type="caution">
    <text evidence="10">The sequence shown here is derived from an EMBL/GenBank/DDBJ whole genome shotgun (WGS) entry which is preliminary data.</text>
</comment>
<dbReference type="GO" id="GO:0005737">
    <property type="term" value="C:cytoplasm"/>
    <property type="evidence" value="ECO:0007669"/>
    <property type="project" value="UniProtKB-UniRule"/>
</dbReference>
<dbReference type="EMBL" id="BLAE01000049">
    <property type="protein sequence ID" value="GES13696.1"/>
    <property type="molecule type" value="Genomic_DNA"/>
</dbReference>
<comment type="similarity">
    <text evidence="2 7">Belongs to the HMBS family.</text>
</comment>
<dbReference type="PROSITE" id="PS00533">
    <property type="entry name" value="PORPHOBILINOGEN_DEAM"/>
    <property type="match status" value="1"/>
</dbReference>
<protein>
    <recommendedName>
        <fullName evidence="7">Porphobilinogen deaminase</fullName>
        <shortName evidence="7">PBG</shortName>
        <ecNumber evidence="7">2.5.1.61</ecNumber>
    </recommendedName>
    <alternativeName>
        <fullName evidence="7">Hydroxymethylbilane synthase</fullName>
        <shortName evidence="7">HMBS</shortName>
    </alternativeName>
    <alternativeName>
        <fullName evidence="7">Pre-uroporphyrinogen synthase</fullName>
    </alternativeName>
</protein>
<keyword evidence="11" id="KW-1185">Reference proteome</keyword>
<comment type="cofactor">
    <cofactor evidence="7">
        <name>dipyrromethane</name>
        <dbReference type="ChEBI" id="CHEBI:60342"/>
    </cofactor>
    <text evidence="7">Binds 1 dipyrromethane group covalently.</text>
</comment>
<evidence type="ECO:0000259" key="8">
    <source>
        <dbReference type="Pfam" id="PF01379"/>
    </source>
</evidence>
<comment type="catalytic activity">
    <reaction evidence="6 7">
        <text>4 porphobilinogen + H2O = hydroxymethylbilane + 4 NH4(+)</text>
        <dbReference type="Rhea" id="RHEA:13185"/>
        <dbReference type="ChEBI" id="CHEBI:15377"/>
        <dbReference type="ChEBI" id="CHEBI:28938"/>
        <dbReference type="ChEBI" id="CHEBI:57845"/>
        <dbReference type="ChEBI" id="CHEBI:58126"/>
        <dbReference type="EC" id="2.5.1.61"/>
    </reaction>
</comment>
<dbReference type="PIRSF" id="PIRSF001438">
    <property type="entry name" value="4pyrrol_synth_OHMeBilane_synth"/>
    <property type="match status" value="1"/>
</dbReference>
<evidence type="ECO:0000313" key="11">
    <source>
        <dbReference type="Proteomes" id="UP000331127"/>
    </source>
</evidence>
<dbReference type="FunFam" id="3.40.190.10:FF:000005">
    <property type="entry name" value="Porphobilinogen deaminase"/>
    <property type="match status" value="1"/>
</dbReference>
<dbReference type="NCBIfam" id="TIGR00212">
    <property type="entry name" value="hemC"/>
    <property type="match status" value="1"/>
</dbReference>
<dbReference type="HAMAP" id="MF_00260">
    <property type="entry name" value="Porphobil_deam"/>
    <property type="match status" value="1"/>
</dbReference>
<evidence type="ECO:0000256" key="4">
    <source>
        <dbReference type="ARBA" id="ARBA00022679"/>
    </source>
</evidence>
<keyword evidence="5 7" id="KW-0627">Porphyrin biosynthesis</keyword>